<keyword evidence="3" id="KW-1185">Reference proteome</keyword>
<comment type="caution">
    <text evidence="2">The sequence shown here is derived from an EMBL/GenBank/DDBJ whole genome shotgun (WGS) entry which is preliminary data.</text>
</comment>
<keyword evidence="1" id="KW-0472">Membrane</keyword>
<protein>
    <submittedName>
        <fullName evidence="2">Membrane protein</fullName>
    </submittedName>
</protein>
<organism evidence="2 3">
    <name type="scientific">Lysinibacillus parviboronicapiens</name>
    <dbReference type="NCBI Taxonomy" id="436516"/>
    <lineage>
        <taxon>Bacteria</taxon>
        <taxon>Bacillati</taxon>
        <taxon>Bacillota</taxon>
        <taxon>Bacilli</taxon>
        <taxon>Bacillales</taxon>
        <taxon>Bacillaceae</taxon>
        <taxon>Lysinibacillus</taxon>
    </lineage>
</organism>
<reference evidence="2 3" key="1">
    <citation type="submission" date="2024-06" db="EMBL/GenBank/DDBJ databases">
        <title>Sorghum-associated microbial communities from plants grown in Nebraska, USA.</title>
        <authorList>
            <person name="Schachtman D."/>
        </authorList>
    </citation>
    <scope>NUCLEOTIDE SEQUENCE [LARGE SCALE GENOMIC DNA]</scope>
    <source>
        <strain evidence="2 3">736</strain>
    </source>
</reference>
<dbReference type="RefSeq" id="WP_354471347.1">
    <property type="nucleotide sequence ID" value="NZ_JBEPSB010000004.1"/>
</dbReference>
<keyword evidence="1" id="KW-1133">Transmembrane helix</keyword>
<evidence type="ECO:0000313" key="3">
    <source>
        <dbReference type="Proteomes" id="UP001549363"/>
    </source>
</evidence>
<dbReference type="EMBL" id="JBEPSB010000004">
    <property type="protein sequence ID" value="MET4560245.1"/>
    <property type="molecule type" value="Genomic_DNA"/>
</dbReference>
<feature type="transmembrane region" description="Helical" evidence="1">
    <location>
        <begin position="55"/>
        <end position="77"/>
    </location>
</feature>
<evidence type="ECO:0000256" key="1">
    <source>
        <dbReference type="SAM" id="Phobius"/>
    </source>
</evidence>
<gene>
    <name evidence="2" type="ORF">ABIA69_001389</name>
</gene>
<dbReference type="Proteomes" id="UP001549363">
    <property type="component" value="Unassembled WGS sequence"/>
</dbReference>
<accession>A0ABV2PH62</accession>
<feature type="transmembrane region" description="Helical" evidence="1">
    <location>
        <begin position="16"/>
        <end position="35"/>
    </location>
</feature>
<name>A0ABV2PH62_9BACI</name>
<proteinExistence type="predicted"/>
<evidence type="ECO:0000313" key="2">
    <source>
        <dbReference type="EMBL" id="MET4560245.1"/>
    </source>
</evidence>
<sequence length="101" mass="11754">MLRLLKLRRKKHPVPKYFIGGFIGIVAICFVVGLIEGRFKVDSVLMITDYLGFMSLMHIFIKLILIIFIAVSLFRLIMEDYNNPYRLPILNILSMAFMTVQ</sequence>
<keyword evidence="1" id="KW-0812">Transmembrane</keyword>